<evidence type="ECO:0000313" key="2">
    <source>
        <dbReference type="EMBL" id="CEP21662.1"/>
    </source>
</evidence>
<dbReference type="EMBL" id="CDQK01000002">
    <property type="protein sequence ID" value="CEP21662.1"/>
    <property type="molecule type" value="Genomic_DNA"/>
</dbReference>
<gene>
    <name evidence="2" type="ORF">BN1211_1799</name>
</gene>
<dbReference type="Proteomes" id="UP000038830">
    <property type="component" value="Unassembled WGS sequence"/>
</dbReference>
<feature type="region of interest" description="Disordered" evidence="1">
    <location>
        <begin position="1"/>
        <end position="109"/>
    </location>
</feature>
<evidence type="ECO:0000313" key="3">
    <source>
        <dbReference type="Proteomes" id="UP000038830"/>
    </source>
</evidence>
<proteinExistence type="predicted"/>
<feature type="compositionally biased region" description="Basic and acidic residues" evidence="1">
    <location>
        <begin position="1"/>
        <end position="15"/>
    </location>
</feature>
<reference evidence="3" key="1">
    <citation type="journal article" date="2015" name="J. Biotechnol.">
        <title>The structure of the Cyberlindnera jadinii genome and its relation to Candida utilis analyzed by the occurrence of single nucleotide polymorphisms.</title>
        <authorList>
            <person name="Rupp O."/>
            <person name="Brinkrolf K."/>
            <person name="Buerth C."/>
            <person name="Kunigo M."/>
            <person name="Schneider J."/>
            <person name="Jaenicke S."/>
            <person name="Goesmann A."/>
            <person name="Puehler A."/>
            <person name="Jaeger K.-E."/>
            <person name="Ernst J.F."/>
        </authorList>
    </citation>
    <scope>NUCLEOTIDE SEQUENCE [LARGE SCALE GENOMIC DNA]</scope>
    <source>
        <strain evidence="3">ATCC 18201 / CBS 1600 / BCRC 20928 / JCM 3617 / NBRC 0987 / NRRL Y-1542</strain>
    </source>
</reference>
<protein>
    <submittedName>
        <fullName evidence="2">Uncharacterized protein</fullName>
    </submittedName>
</protein>
<sequence length="198" mass="22381">MSGRDSRYRGKYEGRHHSRGGYNPRFSARGNHYNTHGGHHYQEEFSNRRESWFNKEKTPSSTHSNESASFNNAAPKPSVSRDDTPSARNNSTPDSTAPSKTSGQGSPWIKLLGMDETDRVQKTLGSASKTEIDKIRRTHQANYFKIRDCTQKLDELETDTYIFKMQLGSLEAGINGYETYKNARIDVIDKITLLGEGD</sequence>
<organism evidence="2 3">
    <name type="scientific">Cyberlindnera jadinii (strain ATCC 18201 / CBS 1600 / BCRC 20928 / JCM 3617 / NBRC 0987 / NRRL Y-1542)</name>
    <name type="common">Torula yeast</name>
    <name type="synonym">Candida utilis</name>
    <dbReference type="NCBI Taxonomy" id="983966"/>
    <lineage>
        <taxon>Eukaryota</taxon>
        <taxon>Fungi</taxon>
        <taxon>Dikarya</taxon>
        <taxon>Ascomycota</taxon>
        <taxon>Saccharomycotina</taxon>
        <taxon>Saccharomycetes</taxon>
        <taxon>Phaffomycetales</taxon>
        <taxon>Phaffomycetaceae</taxon>
        <taxon>Cyberlindnera</taxon>
    </lineage>
</organism>
<name>A0A0H5C270_CYBJN</name>
<dbReference type="AlphaFoldDB" id="A0A0H5C270"/>
<evidence type="ECO:0000256" key="1">
    <source>
        <dbReference type="SAM" id="MobiDB-lite"/>
    </source>
</evidence>
<feature type="compositionally biased region" description="Polar residues" evidence="1">
    <location>
        <begin position="59"/>
        <end position="72"/>
    </location>
</feature>
<accession>A0A0H5C270</accession>
<feature type="compositionally biased region" description="Polar residues" evidence="1">
    <location>
        <begin position="86"/>
        <end position="105"/>
    </location>
</feature>
<feature type="compositionally biased region" description="Basic and acidic residues" evidence="1">
    <location>
        <begin position="40"/>
        <end position="58"/>
    </location>
</feature>